<evidence type="ECO:0000256" key="9">
    <source>
        <dbReference type="ARBA" id="ARBA00022840"/>
    </source>
</evidence>
<dbReference type="InterPro" id="IPR002547">
    <property type="entry name" value="tRNA-bd_dom"/>
</dbReference>
<evidence type="ECO:0000256" key="2">
    <source>
        <dbReference type="ARBA" id="ARBA00008653"/>
    </source>
</evidence>
<keyword evidence="9 15" id="KW-0067">ATP-binding</keyword>
<dbReference type="InterPro" id="IPR012340">
    <property type="entry name" value="NA-bd_OB-fold"/>
</dbReference>
<evidence type="ECO:0000256" key="11">
    <source>
        <dbReference type="ARBA" id="ARBA00022884"/>
    </source>
</evidence>
<feature type="binding site" evidence="15">
    <location>
        <position position="467"/>
    </location>
    <ligand>
        <name>Mg(2+)</name>
        <dbReference type="ChEBI" id="CHEBI:18420"/>
        <note>shared with alpha subunit</note>
    </ligand>
</feature>
<dbReference type="InterPro" id="IPR045060">
    <property type="entry name" value="Phe-tRNA-ligase_IIc_bsu"/>
</dbReference>
<dbReference type="SUPFAM" id="SSF54991">
    <property type="entry name" value="Anticodon-binding domain of PheRS"/>
    <property type="match status" value="1"/>
</dbReference>
<comment type="catalytic activity">
    <reaction evidence="14 15">
        <text>tRNA(Phe) + L-phenylalanine + ATP = L-phenylalanyl-tRNA(Phe) + AMP + diphosphate + H(+)</text>
        <dbReference type="Rhea" id="RHEA:19413"/>
        <dbReference type="Rhea" id="RHEA-COMP:9668"/>
        <dbReference type="Rhea" id="RHEA-COMP:9699"/>
        <dbReference type="ChEBI" id="CHEBI:15378"/>
        <dbReference type="ChEBI" id="CHEBI:30616"/>
        <dbReference type="ChEBI" id="CHEBI:33019"/>
        <dbReference type="ChEBI" id="CHEBI:58095"/>
        <dbReference type="ChEBI" id="CHEBI:78442"/>
        <dbReference type="ChEBI" id="CHEBI:78531"/>
        <dbReference type="ChEBI" id="CHEBI:456215"/>
        <dbReference type="EC" id="6.1.1.20"/>
    </reaction>
</comment>
<comment type="cofactor">
    <cofactor evidence="15">
        <name>Mg(2+)</name>
        <dbReference type="ChEBI" id="CHEBI:18420"/>
    </cofactor>
    <text evidence="15">Binds 2 magnesium ions per tetramer.</text>
</comment>
<dbReference type="Gene3D" id="3.30.70.380">
    <property type="entry name" value="Ferrodoxin-fold anticodon-binding domain"/>
    <property type="match status" value="1"/>
</dbReference>
<evidence type="ECO:0000256" key="15">
    <source>
        <dbReference type="HAMAP-Rule" id="MF_00283"/>
    </source>
</evidence>
<evidence type="ECO:0000256" key="10">
    <source>
        <dbReference type="ARBA" id="ARBA00022842"/>
    </source>
</evidence>
<dbReference type="InterPro" id="IPR005146">
    <property type="entry name" value="B3/B4_tRNA-bd"/>
</dbReference>
<keyword evidence="10 15" id="KW-0460">Magnesium</keyword>
<evidence type="ECO:0000256" key="14">
    <source>
        <dbReference type="ARBA" id="ARBA00049255"/>
    </source>
</evidence>
<evidence type="ECO:0000259" key="17">
    <source>
        <dbReference type="PROSITE" id="PS50886"/>
    </source>
</evidence>
<keyword evidence="6 15" id="KW-0436">Ligase</keyword>
<dbReference type="SMART" id="SM00896">
    <property type="entry name" value="FDX-ACB"/>
    <property type="match status" value="1"/>
</dbReference>
<name>A0ABQ6HBF0_9GAMM</name>
<dbReference type="PROSITE" id="PS51483">
    <property type="entry name" value="B5"/>
    <property type="match status" value="1"/>
</dbReference>
<dbReference type="InterPro" id="IPR041616">
    <property type="entry name" value="PheRS_beta_core"/>
</dbReference>
<gene>
    <name evidence="15 20" type="primary">pheT</name>
    <name evidence="20" type="ORF">tloyanaT_16900</name>
</gene>
<dbReference type="Gene3D" id="3.30.930.10">
    <property type="entry name" value="Bira Bifunctional Protein, Domain 2"/>
    <property type="match status" value="1"/>
</dbReference>
<organism evidence="20 21">
    <name type="scientific">Thalassotalea loyana</name>
    <dbReference type="NCBI Taxonomy" id="280483"/>
    <lineage>
        <taxon>Bacteria</taxon>
        <taxon>Pseudomonadati</taxon>
        <taxon>Pseudomonadota</taxon>
        <taxon>Gammaproteobacteria</taxon>
        <taxon>Alteromonadales</taxon>
        <taxon>Colwelliaceae</taxon>
        <taxon>Thalassotalea</taxon>
    </lineage>
</organism>
<feature type="binding site" evidence="15">
    <location>
        <position position="458"/>
    </location>
    <ligand>
        <name>Mg(2+)</name>
        <dbReference type="ChEBI" id="CHEBI:18420"/>
        <note>shared with alpha subunit</note>
    </ligand>
</feature>
<evidence type="ECO:0000256" key="7">
    <source>
        <dbReference type="ARBA" id="ARBA00022723"/>
    </source>
</evidence>
<dbReference type="PANTHER" id="PTHR10947:SF0">
    <property type="entry name" value="PHENYLALANINE--TRNA LIGASE BETA SUBUNIT"/>
    <property type="match status" value="1"/>
</dbReference>
<dbReference type="Gene3D" id="3.30.56.10">
    <property type="match status" value="2"/>
</dbReference>
<dbReference type="NCBIfam" id="TIGR00472">
    <property type="entry name" value="pheT_bact"/>
    <property type="match status" value="1"/>
</dbReference>
<keyword evidence="7 15" id="KW-0479">Metal-binding</keyword>
<dbReference type="InterPro" id="IPR004532">
    <property type="entry name" value="Phe-tRNA-ligase_IIc_bsu_bact"/>
</dbReference>
<dbReference type="NCBIfam" id="NF045760">
    <property type="entry name" value="YtpR"/>
    <property type="match status" value="1"/>
</dbReference>
<dbReference type="Gene3D" id="3.50.40.10">
    <property type="entry name" value="Phenylalanyl-trna Synthetase, Chain B, domain 3"/>
    <property type="match status" value="1"/>
</dbReference>
<dbReference type="GO" id="GO:0016874">
    <property type="term" value="F:ligase activity"/>
    <property type="evidence" value="ECO:0007669"/>
    <property type="project" value="UniProtKB-KW"/>
</dbReference>
<dbReference type="CDD" id="cd02796">
    <property type="entry name" value="tRNA_bind_bactPheRS"/>
    <property type="match status" value="1"/>
</dbReference>
<dbReference type="Gene3D" id="2.40.50.140">
    <property type="entry name" value="Nucleic acid-binding proteins"/>
    <property type="match status" value="1"/>
</dbReference>
<evidence type="ECO:0000256" key="6">
    <source>
        <dbReference type="ARBA" id="ARBA00022598"/>
    </source>
</evidence>
<evidence type="ECO:0000256" key="16">
    <source>
        <dbReference type="PROSITE-ProRule" id="PRU00209"/>
    </source>
</evidence>
<reference evidence="20 21" key="1">
    <citation type="submission" date="2023-03" db="EMBL/GenBank/DDBJ databases">
        <title>Thalassotalea loyana LMG 22536T draft genome sequence.</title>
        <authorList>
            <person name="Sawabe T."/>
        </authorList>
    </citation>
    <scope>NUCLEOTIDE SEQUENCE [LARGE SCALE GENOMIC DNA]</scope>
    <source>
        <strain evidence="20 21">LMG 22536</strain>
    </source>
</reference>
<evidence type="ECO:0000256" key="3">
    <source>
        <dbReference type="ARBA" id="ARBA00011209"/>
    </source>
</evidence>
<dbReference type="EC" id="6.1.1.20" evidence="15"/>
<dbReference type="SUPFAM" id="SSF50249">
    <property type="entry name" value="Nucleic acid-binding proteins"/>
    <property type="match status" value="1"/>
</dbReference>
<dbReference type="RefSeq" id="WP_284297549.1">
    <property type="nucleotide sequence ID" value="NZ_BSSV01000003.1"/>
</dbReference>
<dbReference type="InterPro" id="IPR045864">
    <property type="entry name" value="aa-tRNA-synth_II/BPL/LPL"/>
</dbReference>
<dbReference type="HAMAP" id="MF_00283">
    <property type="entry name" value="Phe_tRNA_synth_beta1"/>
    <property type="match status" value="1"/>
</dbReference>
<dbReference type="PROSITE" id="PS50886">
    <property type="entry name" value="TRBD"/>
    <property type="match status" value="1"/>
</dbReference>
<protein>
    <recommendedName>
        <fullName evidence="15">Phenylalanine--tRNA ligase beta subunit</fullName>
        <ecNumber evidence="15">6.1.1.20</ecNumber>
    </recommendedName>
    <alternativeName>
        <fullName evidence="15">Phenylalanyl-tRNA synthetase beta subunit</fullName>
        <shortName evidence="15">PheRS</shortName>
    </alternativeName>
</protein>
<keyword evidence="12 15" id="KW-0648">Protein biosynthesis</keyword>
<comment type="caution">
    <text evidence="20">The sequence shown here is derived from an EMBL/GenBank/DDBJ whole genome shotgun (WGS) entry which is preliminary data.</text>
</comment>
<keyword evidence="13 15" id="KW-0030">Aminoacyl-tRNA synthetase</keyword>
<dbReference type="CDD" id="cd00769">
    <property type="entry name" value="PheRS_beta_core"/>
    <property type="match status" value="1"/>
</dbReference>
<feature type="domain" description="TRNA-binding" evidence="17">
    <location>
        <begin position="39"/>
        <end position="152"/>
    </location>
</feature>
<feature type="binding site" evidence="15">
    <location>
        <position position="468"/>
    </location>
    <ligand>
        <name>Mg(2+)</name>
        <dbReference type="ChEBI" id="CHEBI:18420"/>
        <note>shared with alpha subunit</note>
    </ligand>
</feature>
<evidence type="ECO:0000259" key="19">
    <source>
        <dbReference type="PROSITE" id="PS51483"/>
    </source>
</evidence>
<keyword evidence="8 15" id="KW-0547">Nucleotide-binding</keyword>
<feature type="domain" description="B5" evidence="19">
    <location>
        <begin position="405"/>
        <end position="480"/>
    </location>
</feature>
<feature type="domain" description="FDX-ACB" evidence="18">
    <location>
        <begin position="705"/>
        <end position="798"/>
    </location>
</feature>
<keyword evidence="5 16" id="KW-0820">tRNA-binding</keyword>
<keyword evidence="4 15" id="KW-0963">Cytoplasm</keyword>
<dbReference type="SUPFAM" id="SSF46955">
    <property type="entry name" value="Putative DNA-binding domain"/>
    <property type="match status" value="1"/>
</dbReference>
<dbReference type="SUPFAM" id="SSF55681">
    <property type="entry name" value="Class II aaRS and biotin synthetases"/>
    <property type="match status" value="1"/>
</dbReference>
<evidence type="ECO:0000256" key="5">
    <source>
        <dbReference type="ARBA" id="ARBA00022555"/>
    </source>
</evidence>
<comment type="subcellular location">
    <subcellularLocation>
        <location evidence="1 15">Cytoplasm</location>
    </subcellularLocation>
</comment>
<keyword evidence="21" id="KW-1185">Reference proteome</keyword>
<dbReference type="InterPro" id="IPR005147">
    <property type="entry name" value="tRNA_synthase_B5-dom"/>
</dbReference>
<evidence type="ECO:0000256" key="8">
    <source>
        <dbReference type="ARBA" id="ARBA00022741"/>
    </source>
</evidence>
<keyword evidence="11 16" id="KW-0694">RNA-binding</keyword>
<dbReference type="Pfam" id="PF01588">
    <property type="entry name" value="tRNA_bind"/>
    <property type="match status" value="1"/>
</dbReference>
<dbReference type="EMBL" id="BSSV01000003">
    <property type="protein sequence ID" value="GLX85438.1"/>
    <property type="molecule type" value="Genomic_DNA"/>
</dbReference>
<dbReference type="SMART" id="SM00873">
    <property type="entry name" value="B3_4"/>
    <property type="match status" value="1"/>
</dbReference>
<evidence type="ECO:0000313" key="20">
    <source>
        <dbReference type="EMBL" id="GLX85438.1"/>
    </source>
</evidence>
<evidence type="ECO:0000259" key="18">
    <source>
        <dbReference type="PROSITE" id="PS51447"/>
    </source>
</evidence>
<comment type="subunit">
    <text evidence="3 15">Tetramer of two alpha and two beta subunits.</text>
</comment>
<evidence type="ECO:0000256" key="13">
    <source>
        <dbReference type="ARBA" id="ARBA00023146"/>
    </source>
</evidence>
<accession>A0ABQ6HBF0</accession>
<comment type="similarity">
    <text evidence="2 15">Belongs to the phenylalanyl-tRNA synthetase beta subunit family. Type 1 subfamily.</text>
</comment>
<dbReference type="InterPro" id="IPR036690">
    <property type="entry name" value="Fdx_antiC-bd_sf"/>
</dbReference>
<dbReference type="Pfam" id="PF17759">
    <property type="entry name" value="tRNA_synthFbeta"/>
    <property type="match status" value="1"/>
</dbReference>
<dbReference type="SUPFAM" id="SSF56037">
    <property type="entry name" value="PheT/TilS domain"/>
    <property type="match status" value="1"/>
</dbReference>
<evidence type="ECO:0000256" key="12">
    <source>
        <dbReference type="ARBA" id="ARBA00022917"/>
    </source>
</evidence>
<evidence type="ECO:0000256" key="4">
    <source>
        <dbReference type="ARBA" id="ARBA00022490"/>
    </source>
</evidence>
<sequence>MKFSESWLREWVNPANTSDELAHQITMAGLEVDAVDPVAGEFTGIVVGEVVECGQHPDADKLQVTKVNVGDASTDGELLDIVCGAANCRLGLKVAVAMVGAVLPGNFKIKKAKLRGQPSFGMLCSESEMGLAESSDGIIELPTDAPIGTDIREYLNLNDTTIDVDLTANRGDCLGIKGLAREVGVLNSQAVTEVEITPVAPKIDDTREITLSAPDACPRYLGRVIKGINVGATTPLWMVEKLRRCGVRSIDPVVDVTNYVLLELGHPMHAFDLSAIEGAIDVRFANKEEKLTLLDENEVTLKEDTLVIADSNKALAMAGIFGGLHSGVTSESKDIFLESAFFAPLAILGKARQYGLHTDASHRYERGVDPQLQRDAMERATALLLEIVGGEAGPIVEAVSTDHIPAAKSVVLRRAKLDQRIGMHIETAKVSEILERLGFAVSLENETWNVEVPAYRFDISIEVDLIEEVARIFGYNNIPNVSPTATLSMRQHKEAALPMTRIRQTMVNRGFQEAITYSFVDPKTQALLHPNAEVMTLPHPISSEMSVMRVSLWTGLLQSVAYNQNRQQARVRLFESGLRFIPDEAAENGVRQDNMIAGVICGTKNQEHYQLEKAPVDFFDLKGDVEAILSLTGEADAYRFEKAEIDALHPGQTAAIYKGDELVGHIGAVHPELERKLGLNGRTLVFELKLTPILNRKLPWASEISKFPANRRDIAVIVEEAVEAKKVLQLIENVGGNYLVDLNLFDVYQGQGIEPGFKSLAIAMTLQDVEKTLEEKDINDVVDRVVDTLKTELNASLRD</sequence>
<evidence type="ECO:0000313" key="21">
    <source>
        <dbReference type="Proteomes" id="UP001157134"/>
    </source>
</evidence>
<dbReference type="Pfam" id="PF03484">
    <property type="entry name" value="B5"/>
    <property type="match status" value="1"/>
</dbReference>
<dbReference type="InterPro" id="IPR033714">
    <property type="entry name" value="tRNA_bind_bactPheRS"/>
</dbReference>
<proteinExistence type="inferred from homology"/>
<dbReference type="InterPro" id="IPR020825">
    <property type="entry name" value="Phe-tRNA_synthase-like_B3/B4"/>
</dbReference>
<feature type="binding site" evidence="15">
    <location>
        <position position="464"/>
    </location>
    <ligand>
        <name>Mg(2+)</name>
        <dbReference type="ChEBI" id="CHEBI:18420"/>
        <note>shared with alpha subunit</note>
    </ligand>
</feature>
<dbReference type="PROSITE" id="PS51447">
    <property type="entry name" value="FDX_ACB"/>
    <property type="match status" value="1"/>
</dbReference>
<dbReference type="PANTHER" id="PTHR10947">
    <property type="entry name" value="PHENYLALANYL-TRNA SYNTHETASE BETA CHAIN AND LEUCINE-RICH REPEAT-CONTAINING PROTEIN 47"/>
    <property type="match status" value="1"/>
</dbReference>
<dbReference type="Proteomes" id="UP001157134">
    <property type="component" value="Unassembled WGS sequence"/>
</dbReference>
<dbReference type="Pfam" id="PF03147">
    <property type="entry name" value="FDX-ACB"/>
    <property type="match status" value="1"/>
</dbReference>
<dbReference type="InterPro" id="IPR009061">
    <property type="entry name" value="DNA-bd_dom_put_sf"/>
</dbReference>
<dbReference type="Pfam" id="PF03483">
    <property type="entry name" value="B3_4"/>
    <property type="match status" value="1"/>
</dbReference>
<dbReference type="InterPro" id="IPR005121">
    <property type="entry name" value="Fdx_antiC-bd"/>
</dbReference>
<evidence type="ECO:0000256" key="1">
    <source>
        <dbReference type="ARBA" id="ARBA00004496"/>
    </source>
</evidence>
<dbReference type="SMART" id="SM00874">
    <property type="entry name" value="B5"/>
    <property type="match status" value="1"/>
</dbReference>